<keyword evidence="1" id="KW-0472">Membrane</keyword>
<feature type="transmembrane region" description="Helical" evidence="1">
    <location>
        <begin position="208"/>
        <end position="225"/>
    </location>
</feature>
<organism evidence="2 3">
    <name type="scientific">Paenibacillus montaniterrae</name>
    <dbReference type="NCBI Taxonomy" id="429341"/>
    <lineage>
        <taxon>Bacteria</taxon>
        <taxon>Bacillati</taxon>
        <taxon>Bacillota</taxon>
        <taxon>Bacilli</taxon>
        <taxon>Bacillales</taxon>
        <taxon>Paenibacillaceae</taxon>
        <taxon>Paenibacillus</taxon>
    </lineage>
</organism>
<dbReference type="Proteomes" id="UP000683139">
    <property type="component" value="Unassembled WGS sequence"/>
</dbReference>
<feature type="transmembrane region" description="Helical" evidence="1">
    <location>
        <begin position="123"/>
        <end position="147"/>
    </location>
</feature>
<dbReference type="RefSeq" id="WP_213519452.1">
    <property type="nucleotide sequence ID" value="NZ_BOSE01000010.1"/>
</dbReference>
<protein>
    <submittedName>
        <fullName evidence="2">Uncharacterized protein</fullName>
    </submittedName>
</protein>
<dbReference type="EMBL" id="BOSE01000010">
    <property type="protein sequence ID" value="GIP18802.1"/>
    <property type="molecule type" value="Genomic_DNA"/>
</dbReference>
<name>A0A920CW20_9BACL</name>
<feature type="transmembrane region" description="Helical" evidence="1">
    <location>
        <begin position="78"/>
        <end position="102"/>
    </location>
</feature>
<gene>
    <name evidence="2" type="ORF">J40TS1_44440</name>
</gene>
<feature type="transmembrane region" description="Helical" evidence="1">
    <location>
        <begin position="231"/>
        <end position="251"/>
    </location>
</feature>
<evidence type="ECO:0000256" key="1">
    <source>
        <dbReference type="SAM" id="Phobius"/>
    </source>
</evidence>
<feature type="transmembrane region" description="Helical" evidence="1">
    <location>
        <begin position="20"/>
        <end position="37"/>
    </location>
</feature>
<proteinExistence type="predicted"/>
<dbReference type="AlphaFoldDB" id="A0A920CW20"/>
<keyword evidence="3" id="KW-1185">Reference proteome</keyword>
<evidence type="ECO:0000313" key="3">
    <source>
        <dbReference type="Proteomes" id="UP000683139"/>
    </source>
</evidence>
<keyword evidence="1" id="KW-0812">Transmembrane</keyword>
<accession>A0A920CW20</accession>
<sequence>MSQKLRQGWSITRRHFKIIVLNFMYQAIWGIVLFRAIDHIVTPLLQRYPAVSMNADALQLFWAEIQFQLLKTDMIVPYLYALIALLALRMLITPILQSGIYYSIHGMSSGEPHTRFRKGIAACWKPMTIIYWIKSVAIIAPFLWLIRPLFSIQANPSAVYAILQKPGWVWLLFLLWVVTISLISYLIQLGIGAQLSLLESLQKGMKHVVKVVVIGAVIVMMYGLISLSVHALSMIWISLISFILYQLLPLLRSIFNFWLVSSQYATIGHDLNSSPQ</sequence>
<reference evidence="2" key="1">
    <citation type="submission" date="2021-03" db="EMBL/GenBank/DDBJ databases">
        <title>Antimicrobial resistance genes in bacteria isolated from Japanese honey, and their potential for conferring macrolide and lincosamide resistance in the American foulbrood pathogen Paenibacillus larvae.</title>
        <authorList>
            <person name="Okamoto M."/>
            <person name="Kumagai M."/>
            <person name="Kanamori H."/>
            <person name="Takamatsu D."/>
        </authorList>
    </citation>
    <scope>NUCLEOTIDE SEQUENCE</scope>
    <source>
        <strain evidence="2">J40TS1</strain>
    </source>
</reference>
<feature type="transmembrane region" description="Helical" evidence="1">
    <location>
        <begin position="167"/>
        <end position="187"/>
    </location>
</feature>
<keyword evidence="1" id="KW-1133">Transmembrane helix</keyword>
<evidence type="ECO:0000313" key="2">
    <source>
        <dbReference type="EMBL" id="GIP18802.1"/>
    </source>
</evidence>
<comment type="caution">
    <text evidence="2">The sequence shown here is derived from an EMBL/GenBank/DDBJ whole genome shotgun (WGS) entry which is preliminary data.</text>
</comment>